<accession>A0A3S0I865</accession>
<dbReference type="InterPro" id="IPR006683">
    <property type="entry name" value="Thioestr_dom"/>
</dbReference>
<evidence type="ECO:0000313" key="2">
    <source>
        <dbReference type="EMBL" id="RTR26980.1"/>
    </source>
</evidence>
<gene>
    <name evidence="2" type="ORF">EKG39_20945</name>
</gene>
<dbReference type="AlphaFoldDB" id="A0A3S0I865"/>
<dbReference type="OrthoDB" id="9792301at2"/>
<dbReference type="RefSeq" id="WP_126507958.1">
    <property type="nucleotide sequence ID" value="NZ_RXNV01000018.1"/>
</dbReference>
<comment type="caution">
    <text evidence="2">The sequence shown here is derived from an EMBL/GenBank/DDBJ whole genome shotgun (WGS) entry which is preliminary data.</text>
</comment>
<proteinExistence type="predicted"/>
<dbReference type="SUPFAM" id="SSF54637">
    <property type="entry name" value="Thioesterase/thiol ester dehydrase-isomerase"/>
    <property type="match status" value="1"/>
</dbReference>
<dbReference type="InterPro" id="IPR029069">
    <property type="entry name" value="HotDog_dom_sf"/>
</dbReference>
<dbReference type="Gene3D" id="3.10.129.10">
    <property type="entry name" value="Hotdog Thioesterase"/>
    <property type="match status" value="1"/>
</dbReference>
<reference evidence="2 3" key="1">
    <citation type="submission" date="2018-12" db="EMBL/GenBank/DDBJ databases">
        <authorList>
            <person name="Yu L."/>
        </authorList>
    </citation>
    <scope>NUCLEOTIDE SEQUENCE [LARGE SCALE GENOMIC DNA]</scope>
    <source>
        <strain evidence="2 3">HAW-EB5</strain>
    </source>
</reference>
<sequence length="167" mass="18078">MSNLAFQDSYPEELSHCYGCGKNNSHGHQLKSYWDGDETRAVFMPQAFHTAIPGFVYGGLIASLIDCHGTGSASAAAYREQGRELGSLPEQRFVTAALNIDYLAPTPMGVELELRGVIREVKARKVVVDITLSAMGKVCAKGHMVAVKMPETMMSSVVVNEDALKAI</sequence>
<evidence type="ECO:0000313" key="3">
    <source>
        <dbReference type="Proteomes" id="UP000282060"/>
    </source>
</evidence>
<protein>
    <submittedName>
        <fullName evidence="2">PaaI family thioesterase</fullName>
    </submittedName>
</protein>
<keyword evidence="3" id="KW-1185">Reference proteome</keyword>
<evidence type="ECO:0000259" key="1">
    <source>
        <dbReference type="Pfam" id="PF03061"/>
    </source>
</evidence>
<name>A0A3S0I865_9GAMM</name>
<dbReference type="CDD" id="cd03443">
    <property type="entry name" value="PaaI_thioesterase"/>
    <property type="match status" value="1"/>
</dbReference>
<dbReference type="EMBL" id="RXNV01000018">
    <property type="protein sequence ID" value="RTR26980.1"/>
    <property type="molecule type" value="Genomic_DNA"/>
</dbReference>
<feature type="domain" description="Thioesterase" evidence="1">
    <location>
        <begin position="54"/>
        <end position="133"/>
    </location>
</feature>
<dbReference type="Pfam" id="PF03061">
    <property type="entry name" value="4HBT"/>
    <property type="match status" value="1"/>
</dbReference>
<organism evidence="2 3">
    <name type="scientific">Shewanella atlantica</name>
    <dbReference type="NCBI Taxonomy" id="271099"/>
    <lineage>
        <taxon>Bacteria</taxon>
        <taxon>Pseudomonadati</taxon>
        <taxon>Pseudomonadota</taxon>
        <taxon>Gammaproteobacteria</taxon>
        <taxon>Alteromonadales</taxon>
        <taxon>Shewanellaceae</taxon>
        <taxon>Shewanella</taxon>
    </lineage>
</organism>
<dbReference type="Proteomes" id="UP000282060">
    <property type="component" value="Unassembled WGS sequence"/>
</dbReference>
<dbReference type="GO" id="GO:0016790">
    <property type="term" value="F:thiolester hydrolase activity"/>
    <property type="evidence" value="ECO:0007669"/>
    <property type="project" value="UniProtKB-ARBA"/>
</dbReference>